<comment type="similarity">
    <text evidence="1">Belongs to the aldose epimerase family.</text>
</comment>
<keyword evidence="3" id="KW-0119">Carbohydrate metabolism</keyword>
<proteinExistence type="inferred from homology"/>
<dbReference type="PANTHER" id="PTHR10091:SF0">
    <property type="entry name" value="GALACTOSE MUTAROTASE"/>
    <property type="match status" value="1"/>
</dbReference>
<keyword evidence="5" id="KW-1185">Reference proteome</keyword>
<dbReference type="AlphaFoldDB" id="A0A7X6N1J3"/>
<dbReference type="Pfam" id="PF01263">
    <property type="entry name" value="Aldose_epim"/>
    <property type="match status" value="1"/>
</dbReference>
<sequence>MTVIKEIFGQYNDELIYRYTIENQHQTRLKILTFAGIIQEFSVVDAGQRINLVLSFEDLAGFTESGYNFNRIIGRHDGRIDGGRWQSLDGQIQVPTNENGNNLHGGLHGLGNQIFSSRIDNLNEAVILSYTATEANDGFPGNLNVDITYQLTNDDQVVITMSGTQKERAGIFNPTVHTYFNLSNPTVTDISEMSLLLASDRHLGLREDKVPTGEIIPVANDIYDFTQPTNLGERLTSFKLMTKEAGLDDIFVVRGDINIPAATLVDDTTQRQIDIYSDRNAIVLYTANDLNDEHMLLNRGAAHPYEGIAIEAQNLPDAMNHPDFGNVVLQPNETKTHHIIYQYSHR</sequence>
<dbReference type="GO" id="GO:0006006">
    <property type="term" value="P:glucose metabolic process"/>
    <property type="evidence" value="ECO:0007669"/>
    <property type="project" value="TreeGrafter"/>
</dbReference>
<dbReference type="InterPro" id="IPR014718">
    <property type="entry name" value="GH-type_carb-bd"/>
</dbReference>
<dbReference type="GO" id="GO:0004034">
    <property type="term" value="F:aldose 1-epimerase activity"/>
    <property type="evidence" value="ECO:0007669"/>
    <property type="project" value="TreeGrafter"/>
</dbReference>
<protein>
    <submittedName>
        <fullName evidence="4">Galactose mutarotase</fullName>
    </submittedName>
</protein>
<organism evidence="4 5">
    <name type="scientific">Periweissella fabalis</name>
    <dbReference type="NCBI Taxonomy" id="1070421"/>
    <lineage>
        <taxon>Bacteria</taxon>
        <taxon>Bacillati</taxon>
        <taxon>Bacillota</taxon>
        <taxon>Bacilli</taxon>
        <taxon>Lactobacillales</taxon>
        <taxon>Lactobacillaceae</taxon>
        <taxon>Periweissella</taxon>
    </lineage>
</organism>
<dbReference type="GO" id="GO:0030246">
    <property type="term" value="F:carbohydrate binding"/>
    <property type="evidence" value="ECO:0007669"/>
    <property type="project" value="InterPro"/>
</dbReference>
<dbReference type="InterPro" id="IPR011013">
    <property type="entry name" value="Gal_mutarotase_sf_dom"/>
</dbReference>
<dbReference type="InterPro" id="IPR047215">
    <property type="entry name" value="Galactose_mutarotase-like"/>
</dbReference>
<dbReference type="EMBL" id="JAAXPN010000001">
    <property type="protein sequence ID" value="NKZ23572.1"/>
    <property type="molecule type" value="Genomic_DNA"/>
</dbReference>
<dbReference type="PANTHER" id="PTHR10091">
    <property type="entry name" value="ALDOSE-1-EPIMERASE"/>
    <property type="match status" value="1"/>
</dbReference>
<dbReference type="RefSeq" id="WP_168721358.1">
    <property type="nucleotide sequence ID" value="NZ_JAAXPN010000001.1"/>
</dbReference>
<dbReference type="GO" id="GO:0005737">
    <property type="term" value="C:cytoplasm"/>
    <property type="evidence" value="ECO:0007669"/>
    <property type="project" value="TreeGrafter"/>
</dbReference>
<evidence type="ECO:0000313" key="4">
    <source>
        <dbReference type="EMBL" id="NKZ23572.1"/>
    </source>
</evidence>
<name>A0A7X6N1J3_9LACO</name>
<reference evidence="4 5" key="1">
    <citation type="submission" date="2020-04" db="EMBL/GenBank/DDBJ databases">
        <title>MicrobeNet Type strains.</title>
        <authorList>
            <person name="Nicholson A.C."/>
        </authorList>
    </citation>
    <scope>NUCLEOTIDE SEQUENCE [LARGE SCALE GENOMIC DNA]</scope>
    <source>
        <strain evidence="4 5">CCUG 61472</strain>
    </source>
</reference>
<dbReference type="Gene3D" id="2.70.98.10">
    <property type="match status" value="1"/>
</dbReference>
<evidence type="ECO:0000256" key="1">
    <source>
        <dbReference type="ARBA" id="ARBA00006206"/>
    </source>
</evidence>
<dbReference type="Proteomes" id="UP000549765">
    <property type="component" value="Unassembled WGS sequence"/>
</dbReference>
<dbReference type="SUPFAM" id="SSF74650">
    <property type="entry name" value="Galactose mutarotase-like"/>
    <property type="match status" value="1"/>
</dbReference>
<dbReference type="InterPro" id="IPR008183">
    <property type="entry name" value="Aldose_1/G6P_1-epimerase"/>
</dbReference>
<evidence type="ECO:0000313" key="5">
    <source>
        <dbReference type="Proteomes" id="UP000549765"/>
    </source>
</evidence>
<dbReference type="CDD" id="cd09019">
    <property type="entry name" value="galactose_mutarotase_like"/>
    <property type="match status" value="1"/>
</dbReference>
<comment type="caution">
    <text evidence="4">The sequence shown here is derived from an EMBL/GenBank/DDBJ whole genome shotgun (WGS) entry which is preliminary data.</text>
</comment>
<evidence type="ECO:0000256" key="3">
    <source>
        <dbReference type="ARBA" id="ARBA00023277"/>
    </source>
</evidence>
<keyword evidence="2" id="KW-0413">Isomerase</keyword>
<gene>
    <name evidence="4" type="ORF">HF964_01960</name>
</gene>
<accession>A0A7X6N1J3</accession>
<dbReference type="GO" id="GO:0033499">
    <property type="term" value="P:galactose catabolic process via UDP-galactose, Leloir pathway"/>
    <property type="evidence" value="ECO:0007669"/>
    <property type="project" value="TreeGrafter"/>
</dbReference>
<evidence type="ECO:0000256" key="2">
    <source>
        <dbReference type="ARBA" id="ARBA00023235"/>
    </source>
</evidence>